<name>A0A3R9N923_9FLAO</name>
<comment type="caution">
    <text evidence="2">The sequence shown here is derived from an EMBL/GenBank/DDBJ whole genome shotgun (WGS) entry which is preliminary data.</text>
</comment>
<protein>
    <recommendedName>
        <fullName evidence="4">Lipocalin-like domain-containing protein</fullName>
    </recommendedName>
</protein>
<evidence type="ECO:0008006" key="4">
    <source>
        <dbReference type="Google" id="ProtNLM"/>
    </source>
</evidence>
<dbReference type="AlphaFoldDB" id="A0A3R9N923"/>
<reference evidence="2 3" key="1">
    <citation type="submission" date="2018-12" db="EMBL/GenBank/DDBJ databases">
        <title>Mangrovimonas spongiae sp. nov., a novel member of the genus Mangrovimonas isolated from marine sponge.</title>
        <authorList>
            <person name="Zhuang L."/>
            <person name="Luo L."/>
        </authorList>
    </citation>
    <scope>NUCLEOTIDE SEQUENCE [LARGE SCALE GENOMIC DNA]</scope>
    <source>
        <strain evidence="2 3">HN-E26</strain>
    </source>
</reference>
<accession>A0A3R9N923</accession>
<proteinExistence type="predicted"/>
<dbReference type="OrthoDB" id="1440113at2"/>
<evidence type="ECO:0000313" key="3">
    <source>
        <dbReference type="Proteomes" id="UP000270620"/>
    </source>
</evidence>
<evidence type="ECO:0000313" key="2">
    <source>
        <dbReference type="EMBL" id="RSK41774.1"/>
    </source>
</evidence>
<dbReference type="EMBL" id="RWBG01000001">
    <property type="protein sequence ID" value="RSK41774.1"/>
    <property type="molecule type" value="Genomic_DNA"/>
</dbReference>
<dbReference type="RefSeq" id="WP_125466766.1">
    <property type="nucleotide sequence ID" value="NZ_RWBG01000001.1"/>
</dbReference>
<organism evidence="2 3">
    <name type="scientific">Mangrovimonas spongiae</name>
    <dbReference type="NCBI Taxonomy" id="2494697"/>
    <lineage>
        <taxon>Bacteria</taxon>
        <taxon>Pseudomonadati</taxon>
        <taxon>Bacteroidota</taxon>
        <taxon>Flavobacteriia</taxon>
        <taxon>Flavobacteriales</taxon>
        <taxon>Flavobacteriaceae</taxon>
        <taxon>Mangrovimonas</taxon>
    </lineage>
</organism>
<dbReference type="Proteomes" id="UP000270620">
    <property type="component" value="Unassembled WGS sequence"/>
</dbReference>
<keyword evidence="3" id="KW-1185">Reference proteome</keyword>
<gene>
    <name evidence="2" type="ORF">EJA19_02525</name>
</gene>
<sequence length="131" mass="14914">MKTAQRILSVSILVIALLGFAQSQQQPTEEELIVGTWHIEENPSDYLFVVNNDYTATKEYGGDFETDYYSWQITESQTPSGLTVSHLILTNIANTDEQYDYEIDTLNNERLVLIYQRPGGGIGKLTTYLRQ</sequence>
<feature type="signal peptide" evidence="1">
    <location>
        <begin position="1"/>
        <end position="23"/>
    </location>
</feature>
<feature type="chain" id="PRO_5018645798" description="Lipocalin-like domain-containing protein" evidence="1">
    <location>
        <begin position="24"/>
        <end position="131"/>
    </location>
</feature>
<keyword evidence="1" id="KW-0732">Signal</keyword>
<evidence type="ECO:0000256" key="1">
    <source>
        <dbReference type="SAM" id="SignalP"/>
    </source>
</evidence>